<dbReference type="PANTHER" id="PTHR45651">
    <property type="entry name" value="CYCLIC NUCLEOTIDE-GATED ION CHANNEL 15-RELATED-RELATED"/>
    <property type="match status" value="1"/>
</dbReference>
<dbReference type="EMBL" id="OZ075136">
    <property type="protein sequence ID" value="CAL5003028.1"/>
    <property type="molecule type" value="Genomic_DNA"/>
</dbReference>
<dbReference type="GO" id="GO:0034220">
    <property type="term" value="P:monoatomic ion transmembrane transport"/>
    <property type="evidence" value="ECO:0007669"/>
    <property type="project" value="UniProtKB-KW"/>
</dbReference>
<feature type="transmembrane region" description="Helical" evidence="10">
    <location>
        <begin position="119"/>
        <end position="141"/>
    </location>
</feature>
<evidence type="ECO:0000313" key="13">
    <source>
        <dbReference type="Proteomes" id="UP001497457"/>
    </source>
</evidence>
<keyword evidence="13" id="KW-1185">Reference proteome</keyword>
<accession>A0ABC9BK52</accession>
<dbReference type="InterPro" id="IPR014710">
    <property type="entry name" value="RmlC-like_jellyroll"/>
</dbReference>
<keyword evidence="9" id="KW-0407">Ion channel</keyword>
<dbReference type="Proteomes" id="UP001497457">
    <property type="component" value="Chromosome 26rd"/>
</dbReference>
<feature type="transmembrane region" description="Helical" evidence="10">
    <location>
        <begin position="162"/>
        <end position="181"/>
    </location>
</feature>
<gene>
    <name evidence="12" type="ORF">URODEC1_LOCUS66219</name>
</gene>
<dbReference type="Gene3D" id="1.10.287.630">
    <property type="entry name" value="Helix hairpin bin"/>
    <property type="match status" value="1"/>
</dbReference>
<dbReference type="SMART" id="SM00100">
    <property type="entry name" value="cNMP"/>
    <property type="match status" value="1"/>
</dbReference>
<evidence type="ECO:0000259" key="11">
    <source>
        <dbReference type="PROSITE" id="PS50042"/>
    </source>
</evidence>
<keyword evidence="8" id="KW-1071">Ligand-gated ion channel</keyword>
<dbReference type="CDD" id="cd00038">
    <property type="entry name" value="CAP_ED"/>
    <property type="match status" value="1"/>
</dbReference>
<evidence type="ECO:0000256" key="7">
    <source>
        <dbReference type="ARBA" id="ARBA00023136"/>
    </source>
</evidence>
<dbReference type="GO" id="GO:0016020">
    <property type="term" value="C:membrane"/>
    <property type="evidence" value="ECO:0007669"/>
    <property type="project" value="UniProtKB-SubCell"/>
</dbReference>
<feature type="transmembrane region" description="Helical" evidence="10">
    <location>
        <begin position="234"/>
        <end position="251"/>
    </location>
</feature>
<dbReference type="Gene3D" id="1.10.287.70">
    <property type="match status" value="1"/>
</dbReference>
<organism evidence="12 13">
    <name type="scientific">Urochloa decumbens</name>
    <dbReference type="NCBI Taxonomy" id="240449"/>
    <lineage>
        <taxon>Eukaryota</taxon>
        <taxon>Viridiplantae</taxon>
        <taxon>Streptophyta</taxon>
        <taxon>Embryophyta</taxon>
        <taxon>Tracheophyta</taxon>
        <taxon>Spermatophyta</taxon>
        <taxon>Magnoliopsida</taxon>
        <taxon>Liliopsida</taxon>
        <taxon>Poales</taxon>
        <taxon>Poaceae</taxon>
        <taxon>PACMAD clade</taxon>
        <taxon>Panicoideae</taxon>
        <taxon>Panicodae</taxon>
        <taxon>Paniceae</taxon>
        <taxon>Melinidinae</taxon>
        <taxon>Urochloa</taxon>
    </lineage>
</organism>
<evidence type="ECO:0000256" key="9">
    <source>
        <dbReference type="ARBA" id="ARBA00023303"/>
    </source>
</evidence>
<name>A0ABC9BK52_9POAL</name>
<protein>
    <recommendedName>
        <fullName evidence="11">Cyclic nucleotide-binding domain-containing protein</fullName>
    </recommendedName>
</protein>
<keyword evidence="4 10" id="KW-0812">Transmembrane</keyword>
<keyword evidence="3" id="KW-0813">Transport</keyword>
<evidence type="ECO:0000256" key="2">
    <source>
        <dbReference type="ARBA" id="ARBA00010486"/>
    </source>
</evidence>
<keyword evidence="5 10" id="KW-1133">Transmembrane helix</keyword>
<evidence type="ECO:0000256" key="3">
    <source>
        <dbReference type="ARBA" id="ARBA00022448"/>
    </source>
</evidence>
<dbReference type="Gene3D" id="2.60.120.10">
    <property type="entry name" value="Jelly Rolls"/>
    <property type="match status" value="1"/>
</dbReference>
<dbReference type="SUPFAM" id="SSF51206">
    <property type="entry name" value="cAMP-binding domain-like"/>
    <property type="match status" value="1"/>
</dbReference>
<dbReference type="PROSITE" id="PS50042">
    <property type="entry name" value="CNMP_BINDING_3"/>
    <property type="match status" value="1"/>
</dbReference>
<feature type="domain" description="Cyclic nucleotide-binding" evidence="11">
    <location>
        <begin position="464"/>
        <end position="594"/>
    </location>
</feature>
<evidence type="ECO:0000256" key="10">
    <source>
        <dbReference type="SAM" id="Phobius"/>
    </source>
</evidence>
<dbReference type="InterPro" id="IPR000595">
    <property type="entry name" value="cNMP-bd_dom"/>
</dbReference>
<dbReference type="Pfam" id="PF00520">
    <property type="entry name" value="Ion_trans"/>
    <property type="match status" value="1"/>
</dbReference>
<keyword evidence="6" id="KW-0406">Ion transport</keyword>
<dbReference type="InterPro" id="IPR005821">
    <property type="entry name" value="Ion_trans_dom"/>
</dbReference>
<evidence type="ECO:0000256" key="8">
    <source>
        <dbReference type="ARBA" id="ARBA00023286"/>
    </source>
</evidence>
<evidence type="ECO:0000313" key="12">
    <source>
        <dbReference type="EMBL" id="CAL5003028.1"/>
    </source>
</evidence>
<evidence type="ECO:0000256" key="1">
    <source>
        <dbReference type="ARBA" id="ARBA00004141"/>
    </source>
</evidence>
<dbReference type="InterPro" id="IPR018490">
    <property type="entry name" value="cNMP-bd_dom_sf"/>
</dbReference>
<feature type="transmembrane region" description="Helical" evidence="10">
    <location>
        <begin position="361"/>
        <end position="383"/>
    </location>
</feature>
<dbReference type="AlphaFoldDB" id="A0ABC9BK52"/>
<feature type="transmembrane region" description="Helical" evidence="10">
    <location>
        <begin position="193"/>
        <end position="213"/>
    </location>
</feature>
<reference evidence="12" key="1">
    <citation type="submission" date="2024-10" db="EMBL/GenBank/DDBJ databases">
        <authorList>
            <person name="Ryan C."/>
        </authorList>
    </citation>
    <scope>NUCLEOTIDE SEQUENCE [LARGE SCALE GENOMIC DNA]</scope>
</reference>
<proteinExistence type="inferred from homology"/>
<evidence type="ECO:0000256" key="4">
    <source>
        <dbReference type="ARBA" id="ARBA00022692"/>
    </source>
</evidence>
<comment type="subcellular location">
    <subcellularLocation>
        <location evidence="1">Membrane</location>
        <topology evidence="1">Multi-pass membrane protein</topology>
    </subcellularLocation>
</comment>
<comment type="similarity">
    <text evidence="2">Belongs to the cyclic nucleotide-gated cation channel (TC 1.A.1.5) family.</text>
</comment>
<evidence type="ECO:0000256" key="5">
    <source>
        <dbReference type="ARBA" id="ARBA00022989"/>
    </source>
</evidence>
<dbReference type="PANTHER" id="PTHR45651:SF24">
    <property type="entry name" value="OS08G0254600 PROTEIN"/>
    <property type="match status" value="1"/>
</dbReference>
<dbReference type="SUPFAM" id="SSF81324">
    <property type="entry name" value="Voltage-gated potassium channels"/>
    <property type="match status" value="1"/>
</dbReference>
<keyword evidence="7 10" id="KW-0472">Membrane</keyword>
<sequence length="683" mass="78664">MKTEAYVPIKRIGKEMMRFNPSKNKGRGELNTATGSAKATGNRTIGCSRNWTCWQKWILDPGGNTVLIWKRAFLISCVASHCVDPLFFFLLKVESTYSCMKIDRHVAIVLTYLRTLIDMFFVVHITTRFFTAYIDPVSIVLGKGELVRDPKRIAYRYIRSNFFIDLAAALPVPQILVWAILPSLSLRYIDTSLFFIILVQSAVRLYIVIQVSADIIRTVGFLAKSGWNGSIYNLFLYLVASHVVGSIYYLLAVGRQKTCWETQCSIEEQMTDNAPCDFKFLDCIYATSNQSQIWAKSTKIFTKCNVDSNSINYGIFIQAMENGVVEISFQEKYFYSLWWGLQQLTTYGNPLVTSSYVSENLFAIALTLLSIGLFAQLIGRMMVYMRSLSRNEEDWRMRITEMEDWMTDHQLPDDLQNRICQFLEYKWILTQGVEDDSILKQLPVDLRRDIKQWLCLDLVQRVPLFSAMDHQLLDSICERMTYFLCTEGTYIIHEGDPVKVMTFIFRGKLESCTTDGGRMGFFNSIILKPGDFCGEELLTWALLPSSGDSYPSSTRTVRTITEFEAFSLQADDLKFVARTFRMMHSKHLQHIFRFHSHQWRTWAARFIQSAWRRHRSRDKMAEEGLSSRWKSFFSFIDDNANEGSSSSIPQAAGFPFSKIATIFLKAQNDRPEEPDFCVGAHPN</sequence>
<evidence type="ECO:0000256" key="6">
    <source>
        <dbReference type="ARBA" id="ARBA00023065"/>
    </source>
</evidence>